<feature type="transmembrane region" description="Helical" evidence="6">
    <location>
        <begin position="51"/>
        <end position="71"/>
    </location>
</feature>
<feature type="transmembrane region" description="Helical" evidence="6">
    <location>
        <begin position="150"/>
        <end position="169"/>
    </location>
</feature>
<evidence type="ECO:0000256" key="3">
    <source>
        <dbReference type="ARBA" id="ARBA00022692"/>
    </source>
</evidence>
<name>A0AAD7AX84_MYCRO</name>
<evidence type="ECO:0000313" key="7">
    <source>
        <dbReference type="EMBL" id="KAJ7602922.1"/>
    </source>
</evidence>
<evidence type="ECO:0000313" key="8">
    <source>
        <dbReference type="Proteomes" id="UP001221757"/>
    </source>
</evidence>
<sequence length="185" mass="20518">MSQQILQRARSPRTTPRRARFGWRIRRLFFSPEGPRAWATLQSRSSSAIPAFALISYLLALTPTVVMLMGWDGTGPSSFATLIGVFYFIGGMGMTIGAVFEWVVGNTFPFIVFGTFGGFWLSVAVLFDPTMQIASAFPDGTNTPAYNHGIQFYFTFWAVLAALYFVASLRTNVAFAVRPSIHLHV</sequence>
<evidence type="ECO:0000256" key="5">
    <source>
        <dbReference type="ARBA" id="ARBA00023136"/>
    </source>
</evidence>
<comment type="similarity">
    <text evidence="2">Belongs to the acetate uptake transporter (AceTr) (TC 2.A.96) family.</text>
</comment>
<dbReference type="PANTHER" id="PTHR31123:SF4">
    <property type="entry name" value="PROTEIN ALCS"/>
    <property type="match status" value="1"/>
</dbReference>
<dbReference type="AlphaFoldDB" id="A0AAD7AX84"/>
<evidence type="ECO:0000256" key="2">
    <source>
        <dbReference type="ARBA" id="ARBA00005587"/>
    </source>
</evidence>
<dbReference type="GO" id="GO:0015123">
    <property type="term" value="F:acetate transmembrane transporter activity"/>
    <property type="evidence" value="ECO:0007669"/>
    <property type="project" value="TreeGrafter"/>
</dbReference>
<evidence type="ECO:0000256" key="6">
    <source>
        <dbReference type="SAM" id="Phobius"/>
    </source>
</evidence>
<accession>A0AAD7AX84</accession>
<keyword evidence="4 6" id="KW-1133">Transmembrane helix</keyword>
<dbReference type="InterPro" id="IPR000791">
    <property type="entry name" value="Gpr1/Fun34/SatP-like"/>
</dbReference>
<keyword evidence="5 6" id="KW-0472">Membrane</keyword>
<organism evidence="7 8">
    <name type="scientific">Mycena rosella</name>
    <name type="common">Pink bonnet</name>
    <name type="synonym">Agaricus rosellus</name>
    <dbReference type="NCBI Taxonomy" id="1033263"/>
    <lineage>
        <taxon>Eukaryota</taxon>
        <taxon>Fungi</taxon>
        <taxon>Dikarya</taxon>
        <taxon>Basidiomycota</taxon>
        <taxon>Agaricomycotina</taxon>
        <taxon>Agaricomycetes</taxon>
        <taxon>Agaricomycetidae</taxon>
        <taxon>Agaricales</taxon>
        <taxon>Marasmiineae</taxon>
        <taxon>Mycenaceae</taxon>
        <taxon>Mycena</taxon>
    </lineage>
</organism>
<comment type="caution">
    <text evidence="7">The sequence shown here is derived from an EMBL/GenBank/DDBJ whole genome shotgun (WGS) entry which is preliminary data.</text>
</comment>
<evidence type="ECO:0000256" key="4">
    <source>
        <dbReference type="ARBA" id="ARBA00022989"/>
    </source>
</evidence>
<proteinExistence type="inferred from homology"/>
<dbReference type="EMBL" id="JARKIE010001349">
    <property type="protein sequence ID" value="KAJ7602922.1"/>
    <property type="molecule type" value="Genomic_DNA"/>
</dbReference>
<keyword evidence="8" id="KW-1185">Reference proteome</keyword>
<evidence type="ECO:0000256" key="1">
    <source>
        <dbReference type="ARBA" id="ARBA00004141"/>
    </source>
</evidence>
<dbReference type="Proteomes" id="UP001221757">
    <property type="component" value="Unassembled WGS sequence"/>
</dbReference>
<feature type="transmembrane region" description="Helical" evidence="6">
    <location>
        <begin position="77"/>
        <end position="100"/>
    </location>
</feature>
<dbReference type="PANTHER" id="PTHR31123">
    <property type="entry name" value="ACCUMULATION OF DYADS PROTEIN 2-RELATED"/>
    <property type="match status" value="1"/>
</dbReference>
<reference evidence="7" key="1">
    <citation type="submission" date="2023-03" db="EMBL/GenBank/DDBJ databases">
        <title>Massive genome expansion in bonnet fungi (Mycena s.s.) driven by repeated elements and novel gene families across ecological guilds.</title>
        <authorList>
            <consortium name="Lawrence Berkeley National Laboratory"/>
            <person name="Harder C.B."/>
            <person name="Miyauchi S."/>
            <person name="Viragh M."/>
            <person name="Kuo A."/>
            <person name="Thoen E."/>
            <person name="Andreopoulos B."/>
            <person name="Lu D."/>
            <person name="Skrede I."/>
            <person name="Drula E."/>
            <person name="Henrissat B."/>
            <person name="Morin E."/>
            <person name="Kohler A."/>
            <person name="Barry K."/>
            <person name="LaButti K."/>
            <person name="Morin E."/>
            <person name="Salamov A."/>
            <person name="Lipzen A."/>
            <person name="Mereny Z."/>
            <person name="Hegedus B."/>
            <person name="Baldrian P."/>
            <person name="Stursova M."/>
            <person name="Weitz H."/>
            <person name="Taylor A."/>
            <person name="Grigoriev I.V."/>
            <person name="Nagy L.G."/>
            <person name="Martin F."/>
            <person name="Kauserud H."/>
        </authorList>
    </citation>
    <scope>NUCLEOTIDE SEQUENCE</scope>
    <source>
        <strain evidence="7">CBHHK067</strain>
    </source>
</reference>
<feature type="transmembrane region" description="Helical" evidence="6">
    <location>
        <begin position="107"/>
        <end position="127"/>
    </location>
</feature>
<keyword evidence="3 6" id="KW-0812">Transmembrane</keyword>
<gene>
    <name evidence="7" type="ORF">B0H17DRAFT_1222654</name>
</gene>
<dbReference type="InterPro" id="IPR051633">
    <property type="entry name" value="AceTr"/>
</dbReference>
<dbReference type="GO" id="GO:0005886">
    <property type="term" value="C:plasma membrane"/>
    <property type="evidence" value="ECO:0007669"/>
    <property type="project" value="TreeGrafter"/>
</dbReference>
<dbReference type="Pfam" id="PF01184">
    <property type="entry name" value="Gpr1_Fun34_YaaH"/>
    <property type="match status" value="1"/>
</dbReference>
<comment type="subcellular location">
    <subcellularLocation>
        <location evidence="1">Membrane</location>
        <topology evidence="1">Multi-pass membrane protein</topology>
    </subcellularLocation>
</comment>
<protein>
    <submittedName>
        <fullName evidence="7">GPR1/FUN34/yaaH family-domain-containing protein</fullName>
    </submittedName>
</protein>